<keyword evidence="4 5" id="KW-0472">Membrane</keyword>
<dbReference type="InterPro" id="IPR017452">
    <property type="entry name" value="GPCR_Rhodpsn_7TM"/>
</dbReference>
<dbReference type="EMBL" id="BTSX01000001">
    <property type="protein sequence ID" value="GMS78909.1"/>
    <property type="molecule type" value="Genomic_DNA"/>
</dbReference>
<feature type="non-terminal residue" evidence="7">
    <location>
        <position position="116"/>
    </location>
</feature>
<keyword evidence="2 5" id="KW-0812">Transmembrane</keyword>
<evidence type="ECO:0000259" key="6">
    <source>
        <dbReference type="PROSITE" id="PS50262"/>
    </source>
</evidence>
<gene>
    <name evidence="7" type="ORF">PENTCL1PPCAC_1084</name>
</gene>
<protein>
    <recommendedName>
        <fullName evidence="6">G-protein coupled receptors family 1 profile domain-containing protein</fullName>
    </recommendedName>
</protein>
<evidence type="ECO:0000313" key="7">
    <source>
        <dbReference type="EMBL" id="GMS78909.1"/>
    </source>
</evidence>
<dbReference type="Gene3D" id="1.20.1070.10">
    <property type="entry name" value="Rhodopsin 7-helix transmembrane proteins"/>
    <property type="match status" value="1"/>
</dbReference>
<dbReference type="PROSITE" id="PS50262">
    <property type="entry name" value="G_PROTEIN_RECEP_F1_2"/>
    <property type="match status" value="1"/>
</dbReference>
<feature type="transmembrane region" description="Helical" evidence="5">
    <location>
        <begin position="86"/>
        <end position="111"/>
    </location>
</feature>
<keyword evidence="8" id="KW-1185">Reference proteome</keyword>
<comment type="caution">
    <text evidence="7">The sequence shown here is derived from an EMBL/GenBank/DDBJ whole genome shotgun (WGS) entry which is preliminary data.</text>
</comment>
<organism evidence="7 8">
    <name type="scientific">Pristionchus entomophagus</name>
    <dbReference type="NCBI Taxonomy" id="358040"/>
    <lineage>
        <taxon>Eukaryota</taxon>
        <taxon>Metazoa</taxon>
        <taxon>Ecdysozoa</taxon>
        <taxon>Nematoda</taxon>
        <taxon>Chromadorea</taxon>
        <taxon>Rhabditida</taxon>
        <taxon>Rhabditina</taxon>
        <taxon>Diplogasteromorpha</taxon>
        <taxon>Diplogasteroidea</taxon>
        <taxon>Neodiplogasteridae</taxon>
        <taxon>Pristionchus</taxon>
    </lineage>
</organism>
<proteinExistence type="predicted"/>
<accession>A0AAV5SFT9</accession>
<comment type="subcellular location">
    <subcellularLocation>
        <location evidence="1">Membrane</location>
    </subcellularLocation>
</comment>
<dbReference type="SUPFAM" id="SSF81321">
    <property type="entry name" value="Family A G protein-coupled receptor-like"/>
    <property type="match status" value="1"/>
</dbReference>
<feature type="non-terminal residue" evidence="7">
    <location>
        <position position="1"/>
    </location>
</feature>
<feature type="domain" description="G-protein coupled receptors family 1 profile" evidence="6">
    <location>
        <begin position="1"/>
        <end position="116"/>
    </location>
</feature>
<dbReference type="GO" id="GO:0016020">
    <property type="term" value="C:membrane"/>
    <property type="evidence" value="ECO:0007669"/>
    <property type="project" value="UniProtKB-SubCell"/>
</dbReference>
<evidence type="ECO:0000256" key="1">
    <source>
        <dbReference type="ARBA" id="ARBA00004370"/>
    </source>
</evidence>
<sequence>IGFNRTCSICFPLMYNRICNQRNTYLMVPLGLTYSIISVIPLIVQWFSGNYAYFLKIGVQANETAPVYQLFVLPKKIFIHWRLQSYLVTVMMFLAVSVCLVMYFTIAVIIVKNKAR</sequence>
<evidence type="ECO:0000313" key="8">
    <source>
        <dbReference type="Proteomes" id="UP001432027"/>
    </source>
</evidence>
<evidence type="ECO:0000256" key="5">
    <source>
        <dbReference type="SAM" id="Phobius"/>
    </source>
</evidence>
<evidence type="ECO:0000256" key="4">
    <source>
        <dbReference type="ARBA" id="ARBA00023136"/>
    </source>
</evidence>
<evidence type="ECO:0000256" key="3">
    <source>
        <dbReference type="ARBA" id="ARBA00022989"/>
    </source>
</evidence>
<dbReference type="Proteomes" id="UP001432027">
    <property type="component" value="Unassembled WGS sequence"/>
</dbReference>
<evidence type="ECO:0000256" key="2">
    <source>
        <dbReference type="ARBA" id="ARBA00022692"/>
    </source>
</evidence>
<name>A0AAV5SFT9_9BILA</name>
<keyword evidence="3 5" id="KW-1133">Transmembrane helix</keyword>
<reference evidence="7" key="1">
    <citation type="submission" date="2023-10" db="EMBL/GenBank/DDBJ databases">
        <title>Genome assembly of Pristionchus species.</title>
        <authorList>
            <person name="Yoshida K."/>
            <person name="Sommer R.J."/>
        </authorList>
    </citation>
    <scope>NUCLEOTIDE SEQUENCE</scope>
    <source>
        <strain evidence="7">RS0144</strain>
    </source>
</reference>
<feature type="transmembrane region" description="Helical" evidence="5">
    <location>
        <begin position="24"/>
        <end position="47"/>
    </location>
</feature>
<dbReference type="AlphaFoldDB" id="A0AAV5SFT9"/>